<name>A0A7X2NLT6_9CLOT</name>
<reference evidence="5 6" key="1">
    <citation type="submission" date="2019-08" db="EMBL/GenBank/DDBJ databases">
        <title>In-depth cultivation of the pig gut microbiome towards novel bacterial diversity and tailored functional studies.</title>
        <authorList>
            <person name="Wylensek D."/>
            <person name="Hitch T.C.A."/>
            <person name="Clavel T."/>
        </authorList>
    </citation>
    <scope>NUCLEOTIDE SEQUENCE [LARGE SCALE GENOMIC DNA]</scope>
    <source>
        <strain evidence="5 6">WCA-389-WT-23D1</strain>
    </source>
</reference>
<comment type="similarity">
    <text evidence="1 4">Belongs to the bacterial histone-like protein family.</text>
</comment>
<dbReference type="PANTHER" id="PTHR33175">
    <property type="entry name" value="DNA-BINDING PROTEIN HU"/>
    <property type="match status" value="1"/>
</dbReference>
<dbReference type="CDD" id="cd13831">
    <property type="entry name" value="HU"/>
    <property type="match status" value="1"/>
</dbReference>
<dbReference type="InterPro" id="IPR010992">
    <property type="entry name" value="IHF-like_DNA-bd_dom_sf"/>
</dbReference>
<dbReference type="GO" id="GO:0042802">
    <property type="term" value="F:identical protein binding"/>
    <property type="evidence" value="ECO:0007669"/>
    <property type="project" value="UniProtKB-ARBA"/>
</dbReference>
<evidence type="ECO:0000256" key="1">
    <source>
        <dbReference type="ARBA" id="ARBA00010529"/>
    </source>
</evidence>
<dbReference type="PANTHER" id="PTHR33175:SF3">
    <property type="entry name" value="DNA-BINDING PROTEIN HU-BETA"/>
    <property type="match status" value="1"/>
</dbReference>
<dbReference type="Proteomes" id="UP000429958">
    <property type="component" value="Unassembled WGS sequence"/>
</dbReference>
<sequence length="91" mass="9694">MNKTELIAAVAEKAELSKKDAEKAVKAFTDAVSEELVKGGKVQLVGFGTFEVAERAAREGRNPKTGDTMVIAASKTPKFKAGKALKDEVNK</sequence>
<dbReference type="GO" id="GO:1990103">
    <property type="term" value="C:DnaA-HU complex"/>
    <property type="evidence" value="ECO:0007669"/>
    <property type="project" value="UniProtKB-ARBA"/>
</dbReference>
<dbReference type="InterPro" id="IPR000119">
    <property type="entry name" value="Hist_DNA-bd"/>
</dbReference>
<dbReference type="GO" id="GO:0030261">
    <property type="term" value="P:chromosome condensation"/>
    <property type="evidence" value="ECO:0007669"/>
    <property type="project" value="UniProtKB-KW"/>
</dbReference>
<proteinExistence type="inferred from homology"/>
<dbReference type="FunFam" id="4.10.520.10:FF:000001">
    <property type="entry name" value="DNA-binding protein HU"/>
    <property type="match status" value="1"/>
</dbReference>
<accession>A0A7X2NLT6</accession>
<dbReference type="GO" id="GO:0005829">
    <property type="term" value="C:cytosol"/>
    <property type="evidence" value="ECO:0007669"/>
    <property type="project" value="TreeGrafter"/>
</dbReference>
<dbReference type="AlphaFoldDB" id="A0A7X2NLT6"/>
<dbReference type="GO" id="GO:0003677">
    <property type="term" value="F:DNA binding"/>
    <property type="evidence" value="ECO:0007669"/>
    <property type="project" value="UniProtKB-KW"/>
</dbReference>
<evidence type="ECO:0000256" key="4">
    <source>
        <dbReference type="RuleBase" id="RU003939"/>
    </source>
</evidence>
<organism evidence="5 6">
    <name type="scientific">Clostridium porci</name>
    <dbReference type="NCBI Taxonomy" id="2605778"/>
    <lineage>
        <taxon>Bacteria</taxon>
        <taxon>Bacillati</taxon>
        <taxon>Bacillota</taxon>
        <taxon>Clostridia</taxon>
        <taxon>Eubacteriales</taxon>
        <taxon>Clostridiaceae</taxon>
        <taxon>Clostridium</taxon>
    </lineage>
</organism>
<gene>
    <name evidence="5" type="ORF">FYJ39_10825</name>
</gene>
<keyword evidence="2" id="KW-0226">DNA condensation</keyword>
<dbReference type="PROSITE" id="PS00045">
    <property type="entry name" value="HISTONE_LIKE"/>
    <property type="match status" value="1"/>
</dbReference>
<comment type="caution">
    <text evidence="5">The sequence shown here is derived from an EMBL/GenBank/DDBJ whole genome shotgun (WGS) entry which is preliminary data.</text>
</comment>
<dbReference type="GO" id="GO:0010467">
    <property type="term" value="P:gene expression"/>
    <property type="evidence" value="ECO:0007669"/>
    <property type="project" value="UniProtKB-ARBA"/>
</dbReference>
<keyword evidence="3 5" id="KW-0238">DNA-binding</keyword>
<dbReference type="Pfam" id="PF00216">
    <property type="entry name" value="Bac_DNA_binding"/>
    <property type="match status" value="1"/>
</dbReference>
<dbReference type="GO" id="GO:0030527">
    <property type="term" value="F:structural constituent of chromatin"/>
    <property type="evidence" value="ECO:0007669"/>
    <property type="project" value="InterPro"/>
</dbReference>
<dbReference type="GO" id="GO:1990178">
    <property type="term" value="C:HU-DNA complex"/>
    <property type="evidence" value="ECO:0007669"/>
    <property type="project" value="UniProtKB-ARBA"/>
</dbReference>
<evidence type="ECO:0000256" key="2">
    <source>
        <dbReference type="ARBA" id="ARBA00023067"/>
    </source>
</evidence>
<dbReference type="SUPFAM" id="SSF47729">
    <property type="entry name" value="IHF-like DNA-binding proteins"/>
    <property type="match status" value="1"/>
</dbReference>
<protein>
    <submittedName>
        <fullName evidence="5">HU family DNA-binding protein</fullName>
    </submittedName>
</protein>
<evidence type="ECO:0000313" key="5">
    <source>
        <dbReference type="EMBL" id="MSS37056.1"/>
    </source>
</evidence>
<dbReference type="Gene3D" id="4.10.520.10">
    <property type="entry name" value="IHF-like DNA-binding proteins"/>
    <property type="match status" value="1"/>
</dbReference>
<dbReference type="GO" id="GO:0006270">
    <property type="term" value="P:DNA replication initiation"/>
    <property type="evidence" value="ECO:0007669"/>
    <property type="project" value="UniProtKB-ARBA"/>
</dbReference>
<dbReference type="PRINTS" id="PR01727">
    <property type="entry name" value="DNABINDINGHU"/>
</dbReference>
<keyword evidence="6" id="KW-1185">Reference proteome</keyword>
<evidence type="ECO:0000313" key="6">
    <source>
        <dbReference type="Proteomes" id="UP000429958"/>
    </source>
</evidence>
<dbReference type="EMBL" id="VUMD01000008">
    <property type="protein sequence ID" value="MSS37056.1"/>
    <property type="molecule type" value="Genomic_DNA"/>
</dbReference>
<dbReference type="InterPro" id="IPR020816">
    <property type="entry name" value="Histone-like_DNA-bd_CS"/>
</dbReference>
<dbReference type="RefSeq" id="WP_154472487.1">
    <property type="nucleotide sequence ID" value="NZ_DBEWUL010000079.1"/>
</dbReference>
<evidence type="ECO:0000256" key="3">
    <source>
        <dbReference type="ARBA" id="ARBA00023125"/>
    </source>
</evidence>
<dbReference type="SMART" id="SM00411">
    <property type="entry name" value="BHL"/>
    <property type="match status" value="1"/>
</dbReference>